<dbReference type="Proteomes" id="UP001461498">
    <property type="component" value="Unassembled WGS sequence"/>
</dbReference>
<evidence type="ECO:0000313" key="1">
    <source>
        <dbReference type="EMBL" id="KAK9512544.1"/>
    </source>
</evidence>
<reference evidence="1 2" key="1">
    <citation type="submission" date="2022-12" db="EMBL/GenBank/DDBJ databases">
        <title>Chromosome-level genome assembly of true bugs.</title>
        <authorList>
            <person name="Ma L."/>
            <person name="Li H."/>
        </authorList>
    </citation>
    <scope>NUCLEOTIDE SEQUENCE [LARGE SCALE GENOMIC DNA]</scope>
    <source>
        <strain evidence="1">Lab_2022b</strain>
    </source>
</reference>
<keyword evidence="2" id="KW-1185">Reference proteome</keyword>
<comment type="caution">
    <text evidence="1">The sequence shown here is derived from an EMBL/GenBank/DDBJ whole genome shotgun (WGS) entry which is preliminary data.</text>
</comment>
<gene>
    <name evidence="1" type="ORF">O3M35_000945</name>
</gene>
<dbReference type="AlphaFoldDB" id="A0AAW1DTM8"/>
<accession>A0AAW1DTM8</accession>
<sequence>MPPQGRSSGFHIVDILELNNQTKTGVEQAEGTSLQPNSATGMYLTITEMNQLHQLGTHPGLLFGGGQVNNPIDAIHNHWGNSITELRGEY</sequence>
<dbReference type="EMBL" id="JAPXFL010000001">
    <property type="protein sequence ID" value="KAK9512544.1"/>
    <property type="molecule type" value="Genomic_DNA"/>
</dbReference>
<name>A0AAW1DTM8_9HEMI</name>
<proteinExistence type="predicted"/>
<organism evidence="1 2">
    <name type="scientific">Rhynocoris fuscipes</name>
    <dbReference type="NCBI Taxonomy" id="488301"/>
    <lineage>
        <taxon>Eukaryota</taxon>
        <taxon>Metazoa</taxon>
        <taxon>Ecdysozoa</taxon>
        <taxon>Arthropoda</taxon>
        <taxon>Hexapoda</taxon>
        <taxon>Insecta</taxon>
        <taxon>Pterygota</taxon>
        <taxon>Neoptera</taxon>
        <taxon>Paraneoptera</taxon>
        <taxon>Hemiptera</taxon>
        <taxon>Heteroptera</taxon>
        <taxon>Panheteroptera</taxon>
        <taxon>Cimicomorpha</taxon>
        <taxon>Reduviidae</taxon>
        <taxon>Harpactorinae</taxon>
        <taxon>Harpactorini</taxon>
        <taxon>Rhynocoris</taxon>
    </lineage>
</organism>
<protein>
    <submittedName>
        <fullName evidence="1">Uncharacterized protein</fullName>
    </submittedName>
</protein>
<evidence type="ECO:0000313" key="2">
    <source>
        <dbReference type="Proteomes" id="UP001461498"/>
    </source>
</evidence>